<comment type="subunit">
    <text evidence="5">Sulfate-activating enzymes, NodP and NodQ, may be physically associated.</text>
</comment>
<evidence type="ECO:0000256" key="5">
    <source>
        <dbReference type="ARBA" id="ARBA00011760"/>
    </source>
</evidence>
<dbReference type="NCBIfam" id="TIGR00455">
    <property type="entry name" value="apsK"/>
    <property type="match status" value="1"/>
</dbReference>
<evidence type="ECO:0000256" key="6">
    <source>
        <dbReference type="ARBA" id="ARBA00022679"/>
    </source>
</evidence>
<organism evidence="15 16">
    <name type="scientific">Novacetimonas hansenii</name>
    <name type="common">Komagataeibacter hansenii</name>
    <dbReference type="NCBI Taxonomy" id="436"/>
    <lineage>
        <taxon>Bacteria</taxon>
        <taxon>Pseudomonadati</taxon>
        <taxon>Pseudomonadota</taxon>
        <taxon>Alphaproteobacteria</taxon>
        <taxon>Acetobacterales</taxon>
        <taxon>Acetobacteraceae</taxon>
        <taxon>Novacetimonas</taxon>
    </lineage>
</organism>
<evidence type="ECO:0000256" key="9">
    <source>
        <dbReference type="ARBA" id="ARBA00023134"/>
    </source>
</evidence>
<dbReference type="NCBIfam" id="TIGR00231">
    <property type="entry name" value="small_GTP"/>
    <property type="match status" value="1"/>
</dbReference>
<comment type="pathway">
    <text evidence="13">Sulfur metabolism; hydrogen sulfide biosynthesis; sulfite from sulfate: step 2/3.</text>
</comment>
<evidence type="ECO:0000313" key="16">
    <source>
        <dbReference type="Proteomes" id="UP000319478"/>
    </source>
</evidence>
<protein>
    <recommendedName>
        <fullName evidence="13">Adenylyl-sulfate kinase</fullName>
        <ecNumber evidence="13">2.7.1.25</ecNumber>
    </recommendedName>
    <alternativeName>
        <fullName evidence="13">APS kinase</fullName>
    </alternativeName>
    <alternativeName>
        <fullName evidence="13">ATP adenosine-5'-phosphosulfate 3'-phosphotransferase</fullName>
    </alternativeName>
    <alternativeName>
        <fullName evidence="13">Adenosine-5'-phosphosulfate kinase</fullName>
    </alternativeName>
</protein>
<reference evidence="15 16" key="1">
    <citation type="submission" date="2019-06" db="EMBL/GenBank/DDBJ databases">
        <title>Whole genome shotgun sequence of Komagataeibacter hansenii NBRC 14820.</title>
        <authorList>
            <person name="Hosoyama A."/>
            <person name="Uohara A."/>
            <person name="Ohji S."/>
            <person name="Ichikawa N."/>
        </authorList>
    </citation>
    <scope>NUCLEOTIDE SEQUENCE [LARGE SCALE GENOMIC DNA]</scope>
    <source>
        <strain evidence="15 16">NBRC 14820</strain>
    </source>
</reference>
<dbReference type="InterPro" id="IPR027417">
    <property type="entry name" value="P-loop_NTPase"/>
</dbReference>
<feature type="domain" description="Tr-type G" evidence="14">
    <location>
        <begin position="33"/>
        <end position="243"/>
    </location>
</feature>
<keyword evidence="10" id="KW-0511">Multifunctional enzyme</keyword>
<dbReference type="CDD" id="cd02027">
    <property type="entry name" value="APSK"/>
    <property type="match status" value="1"/>
</dbReference>
<keyword evidence="8 13" id="KW-0067">ATP-binding</keyword>
<dbReference type="Pfam" id="PF00009">
    <property type="entry name" value="GTP_EFTU"/>
    <property type="match status" value="1"/>
</dbReference>
<dbReference type="InterPro" id="IPR031157">
    <property type="entry name" value="G_TR_CS"/>
</dbReference>
<dbReference type="SUPFAM" id="SSF50465">
    <property type="entry name" value="EF-Tu/eEF-1alpha/eIF2-gamma C-terminal domain"/>
    <property type="match status" value="1"/>
</dbReference>
<gene>
    <name evidence="15" type="primary">nodQ</name>
    <name evidence="13" type="synonym">cysC</name>
    <name evidence="15" type="ORF">GHA01_25000</name>
</gene>
<comment type="similarity">
    <text evidence="4">In the N-terminal section; belongs to the TRAFAC class translation factor GTPase superfamily. Classic translation factor GTPase family. CysN/NodQ subfamily.</text>
</comment>
<evidence type="ECO:0000256" key="3">
    <source>
        <dbReference type="ARBA" id="ARBA00005438"/>
    </source>
</evidence>
<dbReference type="SUPFAM" id="SSF52540">
    <property type="entry name" value="P-loop containing nucleoside triphosphate hydrolases"/>
    <property type="match status" value="2"/>
</dbReference>
<evidence type="ECO:0000256" key="8">
    <source>
        <dbReference type="ARBA" id="ARBA00022840"/>
    </source>
</evidence>
<evidence type="ECO:0000256" key="12">
    <source>
        <dbReference type="ARBA" id="ARBA00049370"/>
    </source>
</evidence>
<comment type="caution">
    <text evidence="15">The sequence shown here is derived from an EMBL/GenBank/DDBJ whole genome shotgun (WGS) entry which is preliminary data.</text>
</comment>
<dbReference type="EMBL" id="BJNN01000128">
    <property type="protein sequence ID" value="GEC64651.1"/>
    <property type="molecule type" value="Genomic_DNA"/>
</dbReference>
<dbReference type="PROSITE" id="PS00301">
    <property type="entry name" value="G_TR_1"/>
    <property type="match status" value="1"/>
</dbReference>
<dbReference type="Pfam" id="PF01583">
    <property type="entry name" value="APS_kinase"/>
    <property type="match status" value="1"/>
</dbReference>
<dbReference type="Gene3D" id="2.40.30.10">
    <property type="entry name" value="Translation factors"/>
    <property type="match status" value="2"/>
</dbReference>
<keyword evidence="6 13" id="KW-0808">Transferase</keyword>
<evidence type="ECO:0000256" key="11">
    <source>
        <dbReference type="ARBA" id="ARBA00024872"/>
    </source>
</evidence>
<evidence type="ECO:0000256" key="1">
    <source>
        <dbReference type="ARBA" id="ARBA00001823"/>
    </source>
</evidence>
<evidence type="ECO:0000259" key="14">
    <source>
        <dbReference type="PROSITE" id="PS51722"/>
    </source>
</evidence>
<proteinExistence type="inferred from homology"/>
<keyword evidence="16" id="KW-1185">Reference proteome</keyword>
<evidence type="ECO:0000256" key="7">
    <source>
        <dbReference type="ARBA" id="ARBA00022741"/>
    </source>
</evidence>
<evidence type="ECO:0000256" key="10">
    <source>
        <dbReference type="ARBA" id="ARBA00023268"/>
    </source>
</evidence>
<keyword evidence="7 13" id="KW-0547">Nucleotide-binding</keyword>
<comment type="similarity">
    <text evidence="3">In the C-terminal section; belongs to the APS kinase family.</text>
</comment>
<evidence type="ECO:0000256" key="2">
    <source>
        <dbReference type="ARBA" id="ARBA00002357"/>
    </source>
</evidence>
<dbReference type="SUPFAM" id="SSF50447">
    <property type="entry name" value="Translation proteins"/>
    <property type="match status" value="1"/>
</dbReference>
<comment type="catalytic activity">
    <reaction evidence="12">
        <text>sulfate + ATP + H(+) = adenosine 5'-phosphosulfate + diphosphate</text>
        <dbReference type="Rhea" id="RHEA:18133"/>
        <dbReference type="ChEBI" id="CHEBI:15378"/>
        <dbReference type="ChEBI" id="CHEBI:16189"/>
        <dbReference type="ChEBI" id="CHEBI:30616"/>
        <dbReference type="ChEBI" id="CHEBI:33019"/>
        <dbReference type="ChEBI" id="CHEBI:58243"/>
        <dbReference type="EC" id="2.7.7.4"/>
    </reaction>
</comment>
<dbReference type="Gene3D" id="3.40.50.300">
    <property type="entry name" value="P-loop containing nucleotide triphosphate hydrolases"/>
    <property type="match status" value="2"/>
</dbReference>
<evidence type="ECO:0000256" key="4">
    <source>
        <dbReference type="ARBA" id="ARBA00007237"/>
    </source>
</evidence>
<keyword evidence="13 15" id="KW-0418">Kinase</keyword>
<dbReference type="PANTHER" id="PTHR23115">
    <property type="entry name" value="TRANSLATION FACTOR"/>
    <property type="match status" value="1"/>
</dbReference>
<dbReference type="InterPro" id="IPR050100">
    <property type="entry name" value="TRAFAC_GTPase_members"/>
</dbReference>
<comment type="catalytic activity">
    <reaction evidence="1 13">
        <text>adenosine 5'-phosphosulfate + ATP = 3'-phosphoadenylyl sulfate + ADP + H(+)</text>
        <dbReference type="Rhea" id="RHEA:24152"/>
        <dbReference type="ChEBI" id="CHEBI:15378"/>
        <dbReference type="ChEBI" id="CHEBI:30616"/>
        <dbReference type="ChEBI" id="CHEBI:58243"/>
        <dbReference type="ChEBI" id="CHEBI:58339"/>
        <dbReference type="ChEBI" id="CHEBI:456216"/>
        <dbReference type="EC" id="2.7.1.25"/>
    </reaction>
</comment>
<dbReference type="HAMAP" id="MF_00065">
    <property type="entry name" value="Adenylyl_sulf_kinase"/>
    <property type="match status" value="1"/>
</dbReference>
<evidence type="ECO:0000256" key="13">
    <source>
        <dbReference type="HAMAP-Rule" id="MF_00065"/>
    </source>
</evidence>
<feature type="binding site" evidence="13">
    <location>
        <begin position="477"/>
        <end position="484"/>
    </location>
    <ligand>
        <name>ATP</name>
        <dbReference type="ChEBI" id="CHEBI:30616"/>
    </ligand>
</feature>
<dbReference type="PRINTS" id="PR00315">
    <property type="entry name" value="ELONGATNFCT"/>
</dbReference>
<comment type="function">
    <text evidence="2">APS kinase catalyzes the synthesis of activated sulfate.</text>
</comment>
<dbReference type="InterPro" id="IPR005225">
    <property type="entry name" value="Small_GTP-bd"/>
</dbReference>
<keyword evidence="9" id="KW-0342">GTP-binding</keyword>
<dbReference type="InterPro" id="IPR009001">
    <property type="entry name" value="Transl_elong_EF1A/Init_IF2_C"/>
</dbReference>
<dbReference type="InterPro" id="IPR000795">
    <property type="entry name" value="T_Tr_GTP-bd_dom"/>
</dbReference>
<feature type="active site" description="Phosphoserine intermediate" evidence="13">
    <location>
        <position position="551"/>
    </location>
</feature>
<sequence>MRSSVFALPVICERRAERSIKDMNTISPPASQEAATPIVIVGHVDHGKSTLIGRLLYDTDSLPDGRVAQIIESSTKRGLAVEWSFLLDSLQIERDQGVTVDSTRIPFRLGHRQFVIVDAPGHRQFLRNMITGAADAEAAVLVIDAAEGAQEQTRRHAMLLRLIGIRHVIVLMNKVDLLDYDEAKITASEKSVAALLKQLEIEPTLFVPASAREGDNIASRSERMAWYKGPTLTEALALVPSPSSRADLPLRLPVQDVYRFDTQRVVVGRIERGSIHIGDSVVIGRHGTVARVATIESWHTAPQTTAIAGQSVAITLEPDVIPDRGDLLFPPDEAPLSSARVRARLFWLRQEPLRVGESFRLRLATAEHQVTVASIDSVVRLEDLTEHPADIVPPEGFAEITLAVSETMQFDPFVPGTADGRGVLVDRNQQIVGGVPLIGVADIAAGTRAIHPTGSTVSTWDRAQAKGHRGGVFWMTGLPGAGKSTIARAAEMQLFSRGVDVSVLDGDTLRAGLCSDLGFSEADRRENVRRAAAVARILADSGQVVLVALISPTLADRECARQIVGDGFHEVFIDTPRETCETRDPKGLYAAARAGKITGFTGIDAPYEAPDKPALRLVTEKRDPSESARDLVTFITQTTALTQPTSGNA</sequence>
<dbReference type="InterPro" id="IPR059117">
    <property type="entry name" value="APS_kinase_dom"/>
</dbReference>
<comment type="similarity">
    <text evidence="13">Belongs to the APS kinase family.</text>
</comment>
<accession>A0ABQ0SGW5</accession>
<keyword evidence="13" id="KW-0597">Phosphoprotein</keyword>
<dbReference type="GO" id="GO:0016301">
    <property type="term" value="F:kinase activity"/>
    <property type="evidence" value="ECO:0007669"/>
    <property type="project" value="UniProtKB-KW"/>
</dbReference>
<comment type="function">
    <text evidence="13">Catalyzes the synthesis of activated sulfate.</text>
</comment>
<dbReference type="Proteomes" id="UP000319478">
    <property type="component" value="Unassembled WGS sequence"/>
</dbReference>
<evidence type="ECO:0000313" key="15">
    <source>
        <dbReference type="EMBL" id="GEC64651.1"/>
    </source>
</evidence>
<dbReference type="PROSITE" id="PS51722">
    <property type="entry name" value="G_TR_2"/>
    <property type="match status" value="1"/>
</dbReference>
<dbReference type="InterPro" id="IPR002891">
    <property type="entry name" value="APS"/>
</dbReference>
<name>A0ABQ0SGW5_NOVHA</name>
<comment type="function">
    <text evidence="11">Proposed to provide activated sulfate for transfer to Nod factor. ATP sulfurylase may be the GTPase, regulating ATP sulfurylase activity.</text>
</comment>
<dbReference type="NCBIfam" id="NF003013">
    <property type="entry name" value="PRK03846.1"/>
    <property type="match status" value="1"/>
</dbReference>
<dbReference type="EC" id="2.7.1.25" evidence="13"/>
<dbReference type="InterPro" id="IPR009000">
    <property type="entry name" value="Transl_B-barrel_sf"/>
</dbReference>